<reference evidence="1 2" key="1">
    <citation type="submission" date="2020-11" db="EMBL/GenBank/DDBJ databases">
        <title>Draft genome sequencing of a Lachnospiraceae strain isolated from anoxic soil subjected to BSD treatment.</title>
        <authorList>
            <person name="Uek A."/>
            <person name="Tonouchi A."/>
        </authorList>
    </citation>
    <scope>NUCLEOTIDE SEQUENCE [LARGE SCALE GENOMIC DNA]</scope>
    <source>
        <strain evidence="1 2">TB5</strain>
    </source>
</reference>
<name>A0A7R7EIN8_9FIRM</name>
<dbReference type="AlphaFoldDB" id="A0A7R7EIN8"/>
<evidence type="ECO:0000313" key="2">
    <source>
        <dbReference type="Proteomes" id="UP000595897"/>
    </source>
</evidence>
<organism evidence="1 2">
    <name type="scientific">Anaeromicropila herbilytica</name>
    <dbReference type="NCBI Taxonomy" id="2785025"/>
    <lineage>
        <taxon>Bacteria</taxon>
        <taxon>Bacillati</taxon>
        <taxon>Bacillota</taxon>
        <taxon>Clostridia</taxon>
        <taxon>Lachnospirales</taxon>
        <taxon>Lachnospiraceae</taxon>
        <taxon>Anaeromicropila</taxon>
    </lineage>
</organism>
<gene>
    <name evidence="1" type="ORF">bsdtb5_06960</name>
</gene>
<dbReference type="KEGG" id="ahb:bsdtb5_06960"/>
<proteinExistence type="predicted"/>
<accession>A0A7R7EIN8</accession>
<evidence type="ECO:0000313" key="1">
    <source>
        <dbReference type="EMBL" id="BCN29401.1"/>
    </source>
</evidence>
<dbReference type="Proteomes" id="UP000595897">
    <property type="component" value="Chromosome"/>
</dbReference>
<sequence>MNIIQWLRLKSMSIRGFHIIWLKVHVEKARTIRFNIPIPMYMLEELLDGTLDLIKLLCFFTRNQAIRSHTSSVNLLVGKELLQMTAKLIDSLTEEGPYNLVDVEVDKVKVSIKIR</sequence>
<dbReference type="EMBL" id="AP024169">
    <property type="protein sequence ID" value="BCN29401.1"/>
    <property type="molecule type" value="Genomic_DNA"/>
</dbReference>
<protein>
    <submittedName>
        <fullName evidence="1">Uncharacterized protein</fullName>
    </submittedName>
</protein>
<keyword evidence="2" id="KW-1185">Reference proteome</keyword>